<accession>A0A8X9ABH0</accession>
<proteinExistence type="predicted"/>
<gene>
    <name evidence="2" type="ORF">SASPL_100322</name>
</gene>
<reference evidence="2" key="1">
    <citation type="submission" date="2018-01" db="EMBL/GenBank/DDBJ databases">
        <authorList>
            <person name="Mao J.F."/>
        </authorList>
    </citation>
    <scope>NUCLEOTIDE SEQUENCE</scope>
    <source>
        <strain evidence="2">Huo1</strain>
        <tissue evidence="2">Leaf</tissue>
    </source>
</reference>
<protein>
    <submittedName>
        <fullName evidence="2">Uncharacterized protein</fullName>
    </submittedName>
</protein>
<comment type="caution">
    <text evidence="2">The sequence shown here is derived from an EMBL/GenBank/DDBJ whole genome shotgun (WGS) entry which is preliminary data.</text>
</comment>
<dbReference type="AlphaFoldDB" id="A0A8X9ABH0"/>
<name>A0A8X9ABH0_SALSN</name>
<feature type="region of interest" description="Disordered" evidence="1">
    <location>
        <begin position="138"/>
        <end position="161"/>
    </location>
</feature>
<keyword evidence="3" id="KW-1185">Reference proteome</keyword>
<evidence type="ECO:0000313" key="3">
    <source>
        <dbReference type="Proteomes" id="UP000298416"/>
    </source>
</evidence>
<evidence type="ECO:0000256" key="1">
    <source>
        <dbReference type="SAM" id="MobiDB-lite"/>
    </source>
</evidence>
<feature type="region of interest" description="Disordered" evidence="1">
    <location>
        <begin position="179"/>
        <end position="203"/>
    </location>
</feature>
<organism evidence="2">
    <name type="scientific">Salvia splendens</name>
    <name type="common">Scarlet sage</name>
    <dbReference type="NCBI Taxonomy" id="180675"/>
    <lineage>
        <taxon>Eukaryota</taxon>
        <taxon>Viridiplantae</taxon>
        <taxon>Streptophyta</taxon>
        <taxon>Embryophyta</taxon>
        <taxon>Tracheophyta</taxon>
        <taxon>Spermatophyta</taxon>
        <taxon>Magnoliopsida</taxon>
        <taxon>eudicotyledons</taxon>
        <taxon>Gunneridae</taxon>
        <taxon>Pentapetalae</taxon>
        <taxon>asterids</taxon>
        <taxon>lamiids</taxon>
        <taxon>Lamiales</taxon>
        <taxon>Lamiaceae</taxon>
        <taxon>Nepetoideae</taxon>
        <taxon>Mentheae</taxon>
        <taxon>Salviinae</taxon>
        <taxon>Salvia</taxon>
        <taxon>Salvia subgen. Calosphace</taxon>
        <taxon>core Calosphace</taxon>
    </lineage>
</organism>
<evidence type="ECO:0000313" key="2">
    <source>
        <dbReference type="EMBL" id="KAG6435448.1"/>
    </source>
</evidence>
<dbReference type="Proteomes" id="UP000298416">
    <property type="component" value="Unassembled WGS sequence"/>
</dbReference>
<reference evidence="2" key="2">
    <citation type="submission" date="2020-08" db="EMBL/GenBank/DDBJ databases">
        <title>Plant Genome Project.</title>
        <authorList>
            <person name="Zhang R.-G."/>
        </authorList>
    </citation>
    <scope>NUCLEOTIDE SEQUENCE</scope>
    <source>
        <strain evidence="2">Huo1</strain>
        <tissue evidence="2">Leaf</tissue>
    </source>
</reference>
<dbReference type="EMBL" id="PNBA02000001">
    <property type="protein sequence ID" value="KAG6435448.1"/>
    <property type="molecule type" value="Genomic_DNA"/>
</dbReference>
<sequence length="203" mass="22774">MEETQTPEEEVEVEVSRSPHLLRLSGPAFSCSTAYPVKRHAKMTFFPFRYRPRPALVASLNQRVYTPAQQIEFHLKYDDTIAPPIPQGVLEDKLNFLDEIAVKARSVIEGRANEKNCDLLCAVFKNLSLLSTAKAGGGPSRYLKHPTGNWAPNEELDRDRDRDPLLPLLQKKVNQPNDIVVGRHPMPVGSGPQSPIMSDELHL</sequence>